<gene>
    <name evidence="4" type="ORF">JZ751_006564</name>
</gene>
<dbReference type="Pfam" id="PF02225">
    <property type="entry name" value="PA"/>
    <property type="match status" value="1"/>
</dbReference>
<sequence length="315" mass="34270">MSVTRGWETVQSFGEILVSTKPHLLQSLRFWSAAVFAVTSAQSLQFAAEIMELGLGSDGSGDAVRKRLVSLCSRGLNSVNSSLSVCFQGPGLTALLQTLGVNELLYFRILRPPDIGYIFSAAPARDFGGDFVSTARKRALGHPVSVCLSENTGGADKYVTHFTNTDTTSSYDEIFLVPAEPADGCSELRNTHLMEGQVILLQRGGCSFVRKARNVEEAGGRAVLIADDAWDNDSQYLDMITDGTTDTPSIPALFLLGRDGYELRPSKTAHTPLVSLMMIRRSLQRQSLPWAVISIPVNVSALASFPLQQPPWTLW</sequence>
<evidence type="ECO:0000313" key="5">
    <source>
        <dbReference type="Proteomes" id="UP000824540"/>
    </source>
</evidence>
<dbReference type="InterPro" id="IPR003137">
    <property type="entry name" value="PA_domain"/>
</dbReference>
<organism evidence="4 5">
    <name type="scientific">Albula glossodonta</name>
    <name type="common">roundjaw bonefish</name>
    <dbReference type="NCBI Taxonomy" id="121402"/>
    <lineage>
        <taxon>Eukaryota</taxon>
        <taxon>Metazoa</taxon>
        <taxon>Chordata</taxon>
        <taxon>Craniata</taxon>
        <taxon>Vertebrata</taxon>
        <taxon>Euteleostomi</taxon>
        <taxon>Actinopterygii</taxon>
        <taxon>Neopterygii</taxon>
        <taxon>Teleostei</taxon>
        <taxon>Albuliformes</taxon>
        <taxon>Albulidae</taxon>
        <taxon>Albula</taxon>
    </lineage>
</organism>
<dbReference type="PANTHER" id="PTHR22702">
    <property type="entry name" value="PROTEASE-ASSOCIATED DOMAIN-CONTAINING PROTEIN"/>
    <property type="match status" value="1"/>
</dbReference>
<protein>
    <recommendedName>
        <fullName evidence="3">PA domain-containing protein</fullName>
    </recommendedName>
</protein>
<dbReference type="Proteomes" id="UP000824540">
    <property type="component" value="Unassembled WGS sequence"/>
</dbReference>
<accession>A0A8T2NE26</accession>
<evidence type="ECO:0000256" key="2">
    <source>
        <dbReference type="ARBA" id="ARBA00023180"/>
    </source>
</evidence>
<dbReference type="InterPro" id="IPR046450">
    <property type="entry name" value="PA_dom_sf"/>
</dbReference>
<keyword evidence="2" id="KW-0325">Glycoprotein</keyword>
<dbReference type="Gene3D" id="3.50.30.30">
    <property type="match status" value="1"/>
</dbReference>
<keyword evidence="5" id="KW-1185">Reference proteome</keyword>
<name>A0A8T2NE26_9TELE</name>
<feature type="domain" description="PA" evidence="3">
    <location>
        <begin position="176"/>
        <end position="262"/>
    </location>
</feature>
<evidence type="ECO:0000259" key="3">
    <source>
        <dbReference type="Pfam" id="PF02225"/>
    </source>
</evidence>
<keyword evidence="1" id="KW-0732">Signal</keyword>
<proteinExistence type="predicted"/>
<dbReference type="EMBL" id="JAFBMS010000140">
    <property type="protein sequence ID" value="KAG9334727.1"/>
    <property type="molecule type" value="Genomic_DNA"/>
</dbReference>
<reference evidence="4" key="1">
    <citation type="thesis" date="2021" institute="BYU ScholarsArchive" country="Provo, UT, USA">
        <title>Applications of and Algorithms for Genome Assembly and Genomic Analyses with an Emphasis on Marine Teleosts.</title>
        <authorList>
            <person name="Pickett B.D."/>
        </authorList>
    </citation>
    <scope>NUCLEOTIDE SEQUENCE</scope>
    <source>
        <strain evidence="4">HI-2016</strain>
    </source>
</reference>
<dbReference type="SUPFAM" id="SSF52025">
    <property type="entry name" value="PA domain"/>
    <property type="match status" value="1"/>
</dbReference>
<dbReference type="AlphaFoldDB" id="A0A8T2NE26"/>
<comment type="caution">
    <text evidence="4">The sequence shown here is derived from an EMBL/GenBank/DDBJ whole genome shotgun (WGS) entry which is preliminary data.</text>
</comment>
<evidence type="ECO:0000313" key="4">
    <source>
        <dbReference type="EMBL" id="KAG9334727.1"/>
    </source>
</evidence>
<evidence type="ECO:0000256" key="1">
    <source>
        <dbReference type="ARBA" id="ARBA00022729"/>
    </source>
</evidence>
<dbReference type="OrthoDB" id="206201at2759"/>
<dbReference type="PANTHER" id="PTHR22702:SF1">
    <property type="entry name" value="PROTEASE-ASSOCIATED DOMAIN-CONTAINING PROTEIN 1"/>
    <property type="match status" value="1"/>
</dbReference>